<name>A0A2T0WRJ0_9BACT</name>
<accession>A0A2T0WRJ0</accession>
<keyword evidence="2" id="KW-1185">Reference proteome</keyword>
<comment type="caution">
    <text evidence="1">The sequence shown here is derived from an EMBL/GenBank/DDBJ whole genome shotgun (WGS) entry which is preliminary data.</text>
</comment>
<proteinExistence type="predicted"/>
<evidence type="ECO:0000313" key="1">
    <source>
        <dbReference type="EMBL" id="PRY89144.1"/>
    </source>
</evidence>
<reference evidence="1 2" key="1">
    <citation type="submission" date="2018-03" db="EMBL/GenBank/DDBJ databases">
        <title>Genomic Encyclopedia of Archaeal and Bacterial Type Strains, Phase II (KMG-II): from individual species to whole genera.</title>
        <authorList>
            <person name="Goeker M."/>
        </authorList>
    </citation>
    <scope>NUCLEOTIDE SEQUENCE [LARGE SCALE GENOMIC DNA]</scope>
    <source>
        <strain evidence="1 2">DSM 27929</strain>
    </source>
</reference>
<dbReference type="EMBL" id="PVTR01000003">
    <property type="protein sequence ID" value="PRY89144.1"/>
    <property type="molecule type" value="Genomic_DNA"/>
</dbReference>
<gene>
    <name evidence="1" type="ORF">CLW00_103266</name>
</gene>
<dbReference type="RefSeq" id="WP_106132919.1">
    <property type="nucleotide sequence ID" value="NZ_PVTR01000003.1"/>
</dbReference>
<dbReference type="AlphaFoldDB" id="A0A2T0WRJ0"/>
<evidence type="ECO:0000313" key="2">
    <source>
        <dbReference type="Proteomes" id="UP000238157"/>
    </source>
</evidence>
<dbReference type="OrthoDB" id="1003648at2"/>
<protein>
    <submittedName>
        <fullName evidence="1">Uncharacterized protein</fullName>
    </submittedName>
</protein>
<dbReference type="Proteomes" id="UP000238157">
    <property type="component" value="Unassembled WGS sequence"/>
</dbReference>
<sequence>MITNILSKLQTTSKLKYNLFDSAVSLFAQLEEICKDVTLELQEADKGEKPIPIKVEKINDYEFIFRVGGDVLVFILQSNIVKLPDDTYLAKSKYLKSDPDLNYFGQILIYNFLSDTLTFGRLDDPGYLIGRILINKENKFFLEGDRKIVFNFPELKDNPVTKEKMRSLIEDLILSALSNDLLAPAFHDIMVINYHQKLEHTSSMGNPQKIGFDFFAKNRE</sequence>
<organism evidence="1 2">
    <name type="scientific">Mongoliibacter ruber</name>
    <dbReference type="NCBI Taxonomy" id="1750599"/>
    <lineage>
        <taxon>Bacteria</taxon>
        <taxon>Pseudomonadati</taxon>
        <taxon>Bacteroidota</taxon>
        <taxon>Cytophagia</taxon>
        <taxon>Cytophagales</taxon>
        <taxon>Cyclobacteriaceae</taxon>
        <taxon>Mongoliibacter</taxon>
    </lineage>
</organism>